<evidence type="ECO:0000256" key="9">
    <source>
        <dbReference type="HAMAP-Rule" id="MF_00365"/>
    </source>
</evidence>
<keyword evidence="7 9" id="KW-0067">ATP-binding</keyword>
<protein>
    <recommendedName>
        <fullName evidence="3 9">DNA replication and repair protein RecF</fullName>
    </recommendedName>
</protein>
<comment type="subcellular location">
    <subcellularLocation>
        <location evidence="1 9 10">Cytoplasm</location>
    </subcellularLocation>
</comment>
<evidence type="ECO:0000256" key="1">
    <source>
        <dbReference type="ARBA" id="ARBA00004496"/>
    </source>
</evidence>
<dbReference type="HAMAP" id="MF_00365">
    <property type="entry name" value="RecF"/>
    <property type="match status" value="1"/>
</dbReference>
<dbReference type="InterPro" id="IPR003395">
    <property type="entry name" value="RecF/RecN/SMC_N"/>
</dbReference>
<comment type="similarity">
    <text evidence="2 9 10">Belongs to the RecF family.</text>
</comment>
<dbReference type="SUPFAM" id="SSF52540">
    <property type="entry name" value="P-loop containing nucleoside triphosphate hydrolases"/>
    <property type="match status" value="1"/>
</dbReference>
<evidence type="ECO:0000256" key="7">
    <source>
        <dbReference type="ARBA" id="ARBA00022840"/>
    </source>
</evidence>
<organism evidence="12 13">
    <name type="scientific">Parabacteroides absconsus</name>
    <dbReference type="NCBI Taxonomy" id="2951805"/>
    <lineage>
        <taxon>Bacteria</taxon>
        <taxon>Pseudomonadati</taxon>
        <taxon>Bacteroidota</taxon>
        <taxon>Bacteroidia</taxon>
        <taxon>Bacteroidales</taxon>
        <taxon>Tannerellaceae</taxon>
        <taxon>Parabacteroides</taxon>
    </lineage>
</organism>
<keyword evidence="5 9" id="KW-0235">DNA replication</keyword>
<evidence type="ECO:0000256" key="8">
    <source>
        <dbReference type="ARBA" id="ARBA00023125"/>
    </source>
</evidence>
<evidence type="ECO:0000256" key="10">
    <source>
        <dbReference type="RuleBase" id="RU000578"/>
    </source>
</evidence>
<dbReference type="InterPro" id="IPR001238">
    <property type="entry name" value="DNA-binding_RecF"/>
</dbReference>
<proteinExistence type="inferred from homology"/>
<sequence length="366" mass="42569">MVLKQLSILNYKNIVQAEVDFSPKINCFFGKNGMGKTNFMDAIYYLSFCKSHINTPDSMIIRNNQDMCVLQGIYDYDGRTEELFCGIRHKQRKQFKRNKKEYGKLSEHIGLLPLVMISPADTELIQGGSEERRRFMDLIISQQDKNYLHALIQYNKALLQRNTLLKEQSRDTSLFEALEMQLAMYGEQIFQKRKLLVEKLVPLFNQFHQQICCSAESVNLHYISQLEETPLEEKLRNTRERDWVIGYTTSGIHKDELEMKLDDALIRRVGSQGQQKTYLIALKLAQYSLLAQQGTTAPLLLLDDIFDKLDAERVAQIIRLVSDEQFGQIFITDTNRKYLDKILETMNHDFALFEVEQGCIKPLKEA</sequence>
<name>A0ABZ2IVM1_9BACT</name>
<keyword evidence="6 9" id="KW-0547">Nucleotide-binding</keyword>
<evidence type="ECO:0000256" key="2">
    <source>
        <dbReference type="ARBA" id="ARBA00008016"/>
    </source>
</evidence>
<keyword evidence="9 10" id="KW-0227">DNA damage</keyword>
<reference evidence="12 13" key="1">
    <citation type="submission" date="2024-02" db="EMBL/GenBank/DDBJ databases">
        <title>Whole genome sequencing of Parabacteroides sp. AD58.</title>
        <authorList>
            <person name="Chaplin A.V."/>
            <person name="Pikina A.P."/>
            <person name="Sokolova S.R."/>
            <person name="Korostin D.O."/>
            <person name="Efimov B.A."/>
        </authorList>
    </citation>
    <scope>NUCLEOTIDE SEQUENCE [LARGE SCALE GENOMIC DNA]</scope>
    <source>
        <strain evidence="12 13">AD58</strain>
    </source>
</reference>
<dbReference type="InterPro" id="IPR018078">
    <property type="entry name" value="DNA-binding_RecF_CS"/>
</dbReference>
<keyword evidence="9 10" id="KW-0742">SOS response</keyword>
<dbReference type="NCBIfam" id="TIGR00611">
    <property type="entry name" value="recf"/>
    <property type="match status" value="1"/>
</dbReference>
<dbReference type="InterPro" id="IPR042174">
    <property type="entry name" value="RecF_2"/>
</dbReference>
<accession>A0ABZ2IVM1</accession>
<evidence type="ECO:0000259" key="11">
    <source>
        <dbReference type="Pfam" id="PF02463"/>
    </source>
</evidence>
<keyword evidence="4 9" id="KW-0963">Cytoplasm</keyword>
<dbReference type="PROSITE" id="PS00618">
    <property type="entry name" value="RECF_2"/>
    <property type="match status" value="1"/>
</dbReference>
<dbReference type="PROSITE" id="PS00617">
    <property type="entry name" value="RECF_1"/>
    <property type="match status" value="1"/>
</dbReference>
<evidence type="ECO:0000256" key="3">
    <source>
        <dbReference type="ARBA" id="ARBA00020170"/>
    </source>
</evidence>
<evidence type="ECO:0000313" key="12">
    <source>
        <dbReference type="EMBL" id="WWV67888.1"/>
    </source>
</evidence>
<dbReference type="EMBL" id="CP146284">
    <property type="protein sequence ID" value="WWV67888.1"/>
    <property type="molecule type" value="Genomic_DNA"/>
</dbReference>
<evidence type="ECO:0000256" key="4">
    <source>
        <dbReference type="ARBA" id="ARBA00022490"/>
    </source>
</evidence>
<feature type="domain" description="RecF/RecN/SMC N-terminal" evidence="11">
    <location>
        <begin position="3"/>
        <end position="359"/>
    </location>
</feature>
<dbReference type="Gene3D" id="1.20.1050.90">
    <property type="entry name" value="RecF/RecN/SMC, N-terminal domain"/>
    <property type="match status" value="1"/>
</dbReference>
<evidence type="ECO:0000256" key="5">
    <source>
        <dbReference type="ARBA" id="ARBA00022705"/>
    </source>
</evidence>
<dbReference type="InterPro" id="IPR027417">
    <property type="entry name" value="P-loop_NTPase"/>
</dbReference>
<dbReference type="RefSeq" id="WP_251968683.1">
    <property type="nucleotide sequence ID" value="NZ_CP146284.1"/>
</dbReference>
<dbReference type="Pfam" id="PF02463">
    <property type="entry name" value="SMC_N"/>
    <property type="match status" value="1"/>
</dbReference>
<dbReference type="PANTHER" id="PTHR32182">
    <property type="entry name" value="DNA REPLICATION AND REPAIR PROTEIN RECF"/>
    <property type="match status" value="1"/>
</dbReference>
<keyword evidence="13" id="KW-1185">Reference proteome</keyword>
<dbReference type="Gene3D" id="3.40.50.300">
    <property type="entry name" value="P-loop containing nucleotide triphosphate hydrolases"/>
    <property type="match status" value="1"/>
</dbReference>
<dbReference type="Proteomes" id="UP001320603">
    <property type="component" value="Chromosome"/>
</dbReference>
<gene>
    <name evidence="9" type="primary">recF</name>
    <name evidence="12" type="ORF">NEE14_008070</name>
</gene>
<comment type="function">
    <text evidence="9 10">The RecF protein is involved in DNA metabolism; it is required for DNA replication and normal SOS inducibility. RecF binds preferentially to single-stranded, linear DNA. It also seems to bind ATP.</text>
</comment>
<feature type="binding site" evidence="9">
    <location>
        <begin position="30"/>
        <end position="37"/>
    </location>
    <ligand>
        <name>ATP</name>
        <dbReference type="ChEBI" id="CHEBI:30616"/>
    </ligand>
</feature>
<evidence type="ECO:0000256" key="6">
    <source>
        <dbReference type="ARBA" id="ARBA00022741"/>
    </source>
</evidence>
<keyword evidence="9 10" id="KW-0234">DNA repair</keyword>
<evidence type="ECO:0000313" key="13">
    <source>
        <dbReference type="Proteomes" id="UP001320603"/>
    </source>
</evidence>
<keyword evidence="8 9" id="KW-0238">DNA-binding</keyword>
<dbReference type="PANTHER" id="PTHR32182:SF0">
    <property type="entry name" value="DNA REPLICATION AND REPAIR PROTEIN RECF"/>
    <property type="match status" value="1"/>
</dbReference>